<name>A0A1G9CRQ3_ACTMZ</name>
<gene>
    <name evidence="2" type="ORF">SAMN04487820_10945</name>
</gene>
<sequence>MKVVRKYWGYAVALVLLYGWFSATLGAGVLVLLSAATFFYALFQAPVWCCAETRGKNFCHNNASGILMGCHLREHRWQKFKMLARKSSWGRLFRRLCSGFHGVATSFSALGAMISAVAAVITLALGR</sequence>
<keyword evidence="1" id="KW-0812">Transmembrane</keyword>
<dbReference type="EMBL" id="FNFM01000009">
    <property type="protein sequence ID" value="SDK54084.1"/>
    <property type="molecule type" value="Genomic_DNA"/>
</dbReference>
<evidence type="ECO:0000256" key="1">
    <source>
        <dbReference type="SAM" id="Phobius"/>
    </source>
</evidence>
<keyword evidence="1" id="KW-0472">Membrane</keyword>
<feature type="transmembrane region" description="Helical" evidence="1">
    <location>
        <begin position="103"/>
        <end position="125"/>
    </location>
</feature>
<keyword evidence="3" id="KW-1185">Reference proteome</keyword>
<evidence type="ECO:0000313" key="3">
    <source>
        <dbReference type="Proteomes" id="UP000199213"/>
    </source>
</evidence>
<protein>
    <submittedName>
        <fullName evidence="2">Uncharacterized protein</fullName>
    </submittedName>
</protein>
<dbReference type="Proteomes" id="UP000199213">
    <property type="component" value="Unassembled WGS sequence"/>
</dbReference>
<dbReference type="AlphaFoldDB" id="A0A1G9CRQ3"/>
<accession>A0A1G9CRQ3</accession>
<feature type="transmembrane region" description="Helical" evidence="1">
    <location>
        <begin position="7"/>
        <end position="33"/>
    </location>
</feature>
<proteinExistence type="predicted"/>
<organism evidence="2 3">
    <name type="scientific">Actinopolyspora mzabensis</name>
    <dbReference type="NCBI Taxonomy" id="995066"/>
    <lineage>
        <taxon>Bacteria</taxon>
        <taxon>Bacillati</taxon>
        <taxon>Actinomycetota</taxon>
        <taxon>Actinomycetes</taxon>
        <taxon>Actinopolysporales</taxon>
        <taxon>Actinopolysporaceae</taxon>
        <taxon>Actinopolyspora</taxon>
    </lineage>
</organism>
<reference evidence="3" key="1">
    <citation type="submission" date="2016-10" db="EMBL/GenBank/DDBJ databases">
        <authorList>
            <person name="Varghese N."/>
            <person name="Submissions S."/>
        </authorList>
    </citation>
    <scope>NUCLEOTIDE SEQUENCE [LARGE SCALE GENOMIC DNA]</scope>
    <source>
        <strain evidence="3">DSM 45460</strain>
    </source>
</reference>
<keyword evidence="1" id="KW-1133">Transmembrane helix</keyword>
<evidence type="ECO:0000313" key="2">
    <source>
        <dbReference type="EMBL" id="SDK54084.1"/>
    </source>
</evidence>